<keyword evidence="2 3" id="KW-0040">ANK repeat</keyword>
<feature type="repeat" description="ANK" evidence="3">
    <location>
        <begin position="269"/>
        <end position="301"/>
    </location>
</feature>
<keyword evidence="1" id="KW-0677">Repeat</keyword>
<dbReference type="InterPro" id="IPR002110">
    <property type="entry name" value="Ankyrin_rpt"/>
</dbReference>
<dbReference type="EMBL" id="DS114336">
    <property type="protein sequence ID" value="EAX88238.1"/>
    <property type="molecule type" value="Genomic_DNA"/>
</dbReference>
<dbReference type="InterPro" id="IPR036770">
    <property type="entry name" value="Ankyrin_rpt-contain_sf"/>
</dbReference>
<dbReference type="VEuPathDB" id="TrichDB:TVAGG3_0110290"/>
<protein>
    <submittedName>
        <fullName evidence="5">Ankyrin repeat protein, putative</fullName>
    </submittedName>
</protein>
<dbReference type="InParanoid" id="A2G3M9"/>
<dbReference type="Gene3D" id="1.25.40.20">
    <property type="entry name" value="Ankyrin repeat-containing domain"/>
    <property type="match status" value="3"/>
</dbReference>
<evidence type="ECO:0000256" key="1">
    <source>
        <dbReference type="ARBA" id="ARBA00022737"/>
    </source>
</evidence>
<dbReference type="KEGG" id="tva:4745892"/>
<dbReference type="STRING" id="5722.A2G3M9"/>
<evidence type="ECO:0000256" key="3">
    <source>
        <dbReference type="PROSITE-ProRule" id="PRU00023"/>
    </source>
</evidence>
<dbReference type="SUPFAM" id="SSF48403">
    <property type="entry name" value="Ankyrin repeat"/>
    <property type="match status" value="1"/>
</dbReference>
<dbReference type="Pfam" id="PF00023">
    <property type="entry name" value="Ank"/>
    <property type="match status" value="1"/>
</dbReference>
<name>A2G3M9_TRIV3</name>
<dbReference type="PROSITE" id="PS50088">
    <property type="entry name" value="ANK_REPEAT"/>
    <property type="match status" value="4"/>
</dbReference>
<dbReference type="PROSITE" id="PS50297">
    <property type="entry name" value="ANK_REP_REGION"/>
    <property type="match status" value="4"/>
</dbReference>
<gene>
    <name evidence="5" type="ORF">TVAG_361060</name>
</gene>
<organism evidence="5 6">
    <name type="scientific">Trichomonas vaginalis (strain ATCC PRA-98 / G3)</name>
    <dbReference type="NCBI Taxonomy" id="412133"/>
    <lineage>
        <taxon>Eukaryota</taxon>
        <taxon>Metamonada</taxon>
        <taxon>Parabasalia</taxon>
        <taxon>Trichomonadida</taxon>
        <taxon>Trichomonadidae</taxon>
        <taxon>Trichomonas</taxon>
    </lineage>
</organism>
<feature type="repeat" description="ANK" evidence="3">
    <location>
        <begin position="335"/>
        <end position="367"/>
    </location>
</feature>
<feature type="coiled-coil region" evidence="4">
    <location>
        <begin position="118"/>
        <end position="152"/>
    </location>
</feature>
<keyword evidence="4" id="KW-0175">Coiled coil</keyword>
<dbReference type="SMART" id="SM00248">
    <property type="entry name" value="ANK"/>
    <property type="match status" value="5"/>
</dbReference>
<evidence type="ECO:0000313" key="6">
    <source>
        <dbReference type="Proteomes" id="UP000001542"/>
    </source>
</evidence>
<feature type="repeat" description="ANK" evidence="3">
    <location>
        <begin position="236"/>
        <end position="268"/>
    </location>
</feature>
<dbReference type="Proteomes" id="UP000001542">
    <property type="component" value="Unassembled WGS sequence"/>
</dbReference>
<evidence type="ECO:0000256" key="4">
    <source>
        <dbReference type="SAM" id="Coils"/>
    </source>
</evidence>
<dbReference type="AlphaFoldDB" id="A2G3M9"/>
<dbReference type="OrthoDB" id="823504at2759"/>
<proteinExistence type="predicted"/>
<dbReference type="RefSeq" id="XP_001301168.1">
    <property type="nucleotide sequence ID" value="XM_001301167.1"/>
</dbReference>
<sequence length="391" mass="43771">MIQNFEYTSSHIDEYLEQENLFNVFDEDDLKTILKSAKLTPNSYNSLLKQGNNAIGATKLYKCARNVIVNMNDYQDAVSVLDLMKRYLKIQLLDNVIEILNQHDKHYQDLLNSVLQQNETNLQKISKLEQANERLLKEIEEKEAEKSLTSNQEKKILSKINEFKASDDFESIYAFFDDLSKQNNNKMIKKACDEGLLDKNGQKDRNILQQSAFRGNVGLVKSLIQSGCDKESRTVKGNSLLFLASMKGHLELAKYLVSIGANIESKNNIGDTPLISASINNEVELVKYLISAGANIETKNNKGSTALIRASGYNRIQVVQYLVSVGANIEAKTVEGNTALLWASIEGNIEVVKYLISIGANKEITNNNGSTPLSSAKKYGHNDIVNYLQTI</sequence>
<dbReference type="eggNOG" id="KOG0504">
    <property type="taxonomic scope" value="Eukaryota"/>
</dbReference>
<reference evidence="5" key="2">
    <citation type="journal article" date="2007" name="Science">
        <title>Draft genome sequence of the sexually transmitted pathogen Trichomonas vaginalis.</title>
        <authorList>
            <person name="Carlton J.M."/>
            <person name="Hirt R.P."/>
            <person name="Silva J.C."/>
            <person name="Delcher A.L."/>
            <person name="Schatz M."/>
            <person name="Zhao Q."/>
            <person name="Wortman J.R."/>
            <person name="Bidwell S.L."/>
            <person name="Alsmark U.C.M."/>
            <person name="Besteiro S."/>
            <person name="Sicheritz-Ponten T."/>
            <person name="Noel C.J."/>
            <person name="Dacks J.B."/>
            <person name="Foster P.G."/>
            <person name="Simillion C."/>
            <person name="Van de Peer Y."/>
            <person name="Miranda-Saavedra D."/>
            <person name="Barton G.J."/>
            <person name="Westrop G.D."/>
            <person name="Mueller S."/>
            <person name="Dessi D."/>
            <person name="Fiori P.L."/>
            <person name="Ren Q."/>
            <person name="Paulsen I."/>
            <person name="Zhang H."/>
            <person name="Bastida-Corcuera F.D."/>
            <person name="Simoes-Barbosa A."/>
            <person name="Brown M.T."/>
            <person name="Hayes R.D."/>
            <person name="Mukherjee M."/>
            <person name="Okumura C.Y."/>
            <person name="Schneider R."/>
            <person name="Smith A.J."/>
            <person name="Vanacova S."/>
            <person name="Villalvazo M."/>
            <person name="Haas B.J."/>
            <person name="Pertea M."/>
            <person name="Feldblyum T.V."/>
            <person name="Utterback T.R."/>
            <person name="Shu C.L."/>
            <person name="Osoegawa K."/>
            <person name="de Jong P.J."/>
            <person name="Hrdy I."/>
            <person name="Horvathova L."/>
            <person name="Zubacova Z."/>
            <person name="Dolezal P."/>
            <person name="Malik S.B."/>
            <person name="Logsdon J.M. Jr."/>
            <person name="Henze K."/>
            <person name="Gupta A."/>
            <person name="Wang C.C."/>
            <person name="Dunne R.L."/>
            <person name="Upcroft J.A."/>
            <person name="Upcroft P."/>
            <person name="White O."/>
            <person name="Salzberg S.L."/>
            <person name="Tang P."/>
            <person name="Chiu C.-H."/>
            <person name="Lee Y.-S."/>
            <person name="Embley T.M."/>
            <person name="Coombs G.H."/>
            <person name="Mottram J.C."/>
            <person name="Tachezy J."/>
            <person name="Fraser-Liggett C.M."/>
            <person name="Johnson P.J."/>
        </authorList>
    </citation>
    <scope>NUCLEOTIDE SEQUENCE [LARGE SCALE GENOMIC DNA]</scope>
    <source>
        <strain evidence="5">G3</strain>
    </source>
</reference>
<dbReference type="Pfam" id="PF12796">
    <property type="entry name" value="Ank_2"/>
    <property type="match status" value="1"/>
</dbReference>
<reference evidence="5" key="1">
    <citation type="submission" date="2006-10" db="EMBL/GenBank/DDBJ databases">
        <authorList>
            <person name="Amadeo P."/>
            <person name="Zhao Q."/>
            <person name="Wortman J."/>
            <person name="Fraser-Liggett C."/>
            <person name="Carlton J."/>
        </authorList>
    </citation>
    <scope>NUCLEOTIDE SEQUENCE</scope>
    <source>
        <strain evidence="5">G3</strain>
    </source>
</reference>
<dbReference type="VEuPathDB" id="TrichDB:TVAG_361060"/>
<dbReference type="SMR" id="A2G3M9"/>
<accession>A2G3M9</accession>
<evidence type="ECO:0000256" key="2">
    <source>
        <dbReference type="ARBA" id="ARBA00023043"/>
    </source>
</evidence>
<dbReference type="PANTHER" id="PTHR24188:SF29">
    <property type="entry name" value="GH09064P"/>
    <property type="match status" value="1"/>
</dbReference>
<feature type="repeat" description="ANK" evidence="3">
    <location>
        <begin position="302"/>
        <end position="334"/>
    </location>
</feature>
<dbReference type="PANTHER" id="PTHR24188">
    <property type="entry name" value="ANKYRIN REPEAT PROTEIN"/>
    <property type="match status" value="1"/>
</dbReference>
<keyword evidence="6" id="KW-1185">Reference proteome</keyword>
<evidence type="ECO:0000313" key="5">
    <source>
        <dbReference type="EMBL" id="EAX88238.1"/>
    </source>
</evidence>